<dbReference type="EMBL" id="CP000112">
    <property type="protein sequence ID" value="ABB37194.1"/>
    <property type="molecule type" value="Genomic_DNA"/>
</dbReference>
<dbReference type="Proteomes" id="UP000002710">
    <property type="component" value="Chromosome"/>
</dbReference>
<dbReference type="Gene3D" id="1.25.40.10">
    <property type="entry name" value="Tetratricopeptide repeat domain"/>
    <property type="match status" value="1"/>
</dbReference>
<evidence type="ECO:0008006" key="3">
    <source>
        <dbReference type="Google" id="ProtNLM"/>
    </source>
</evidence>
<gene>
    <name evidence="1" type="ordered locus">Dde_0393</name>
</gene>
<evidence type="ECO:0000313" key="2">
    <source>
        <dbReference type="Proteomes" id="UP000002710"/>
    </source>
</evidence>
<dbReference type="HOGENOM" id="CLU_1145727_0_0_7"/>
<dbReference type="AlphaFoldDB" id="Q316F2"/>
<organism evidence="1 2">
    <name type="scientific">Oleidesulfovibrio alaskensis (strain ATCC BAA-1058 / DSM 17464 / G20)</name>
    <name type="common">Desulfovibrio alaskensis</name>
    <dbReference type="NCBI Taxonomy" id="207559"/>
    <lineage>
        <taxon>Bacteria</taxon>
        <taxon>Pseudomonadati</taxon>
        <taxon>Thermodesulfobacteriota</taxon>
        <taxon>Desulfovibrionia</taxon>
        <taxon>Desulfovibrionales</taxon>
        <taxon>Desulfovibrionaceae</taxon>
        <taxon>Oleidesulfovibrio</taxon>
    </lineage>
</organism>
<dbReference type="KEGG" id="dde:Dde_0393"/>
<protein>
    <recommendedName>
        <fullName evidence="3">Tetratricopeptide repeat protein</fullName>
    </recommendedName>
</protein>
<name>Q316F2_OLEA2</name>
<dbReference type="eggNOG" id="COG0457">
    <property type="taxonomic scope" value="Bacteria"/>
</dbReference>
<evidence type="ECO:0000313" key="1">
    <source>
        <dbReference type="EMBL" id="ABB37194.1"/>
    </source>
</evidence>
<dbReference type="RefSeq" id="WP_011366530.1">
    <property type="nucleotide sequence ID" value="NC_007519.1"/>
</dbReference>
<proteinExistence type="predicted"/>
<dbReference type="SUPFAM" id="SSF48452">
    <property type="entry name" value="TPR-like"/>
    <property type="match status" value="1"/>
</dbReference>
<reference evidence="1 2" key="1">
    <citation type="journal article" date="2011" name="J. Bacteriol.">
        <title>Complete genome sequence and updated annotation of Desulfovibrio alaskensis G20.</title>
        <authorList>
            <person name="Hauser L.J."/>
            <person name="Land M.L."/>
            <person name="Brown S.D."/>
            <person name="Larimer F."/>
            <person name="Keller K.L."/>
            <person name="Rapp-Giles B.J."/>
            <person name="Price M.N."/>
            <person name="Lin M."/>
            <person name="Bruce D.C."/>
            <person name="Detter J.C."/>
            <person name="Tapia R."/>
            <person name="Han C.S."/>
            <person name="Goodwin L.A."/>
            <person name="Cheng J.F."/>
            <person name="Pitluck S."/>
            <person name="Copeland A."/>
            <person name="Lucas S."/>
            <person name="Nolan M."/>
            <person name="Lapidus A.L."/>
            <person name="Palumbo A.V."/>
            <person name="Wall J.D."/>
        </authorList>
    </citation>
    <scope>NUCLEOTIDE SEQUENCE [LARGE SCALE GENOMIC DNA]</scope>
    <source>
        <strain evidence="2">ATCC BAA 1058 / DSM 17464 / G20</strain>
    </source>
</reference>
<dbReference type="InterPro" id="IPR011990">
    <property type="entry name" value="TPR-like_helical_dom_sf"/>
</dbReference>
<sequence length="242" mass="26643">MEPSENTTEALVRQLTGSIRPAGFFSSAGNKNTQNGAAAASPRAILWAARTLDGGAVEVTPLFNGLPADPALKLAKRVERMRFLAQYWPEPALYQRDAMPTVALQGAATGYPQNKAENMRAYLPLIPAYLATGQRPKAETVVEYLVQNGAGLNEKLRMLLNKVAVSLRKGGEPQNALDCYMVLRKFHGEDEHLDFNIARTLFDMKRYKECQAVLQKAVSTNPGFRPAAVFLQKLERIPALRG</sequence>
<dbReference type="STRING" id="207559.Dde_0393"/>
<accession>Q316F2</accession>
<keyword evidence="2" id="KW-1185">Reference proteome</keyword>